<organism evidence="2 3">
    <name type="scientific">Microdochium trichocladiopsis</name>
    <dbReference type="NCBI Taxonomy" id="1682393"/>
    <lineage>
        <taxon>Eukaryota</taxon>
        <taxon>Fungi</taxon>
        <taxon>Dikarya</taxon>
        <taxon>Ascomycota</taxon>
        <taxon>Pezizomycotina</taxon>
        <taxon>Sordariomycetes</taxon>
        <taxon>Xylariomycetidae</taxon>
        <taxon>Xylariales</taxon>
        <taxon>Microdochiaceae</taxon>
        <taxon>Microdochium</taxon>
    </lineage>
</organism>
<dbReference type="PROSITE" id="PS50097">
    <property type="entry name" value="BTB"/>
    <property type="match status" value="1"/>
</dbReference>
<evidence type="ECO:0000313" key="3">
    <source>
        <dbReference type="Proteomes" id="UP000756346"/>
    </source>
</evidence>
<protein>
    <submittedName>
        <fullName evidence="2">BTB/POZ protein</fullName>
    </submittedName>
</protein>
<dbReference type="AlphaFoldDB" id="A0A9P9BPH6"/>
<dbReference type="SUPFAM" id="SSF54695">
    <property type="entry name" value="POZ domain"/>
    <property type="match status" value="1"/>
</dbReference>
<dbReference type="Gene3D" id="3.30.710.10">
    <property type="entry name" value="Potassium Channel Kv1.1, Chain A"/>
    <property type="match status" value="1"/>
</dbReference>
<reference evidence="2" key="1">
    <citation type="journal article" date="2021" name="Nat. Commun.">
        <title>Genetic determinants of endophytism in the Arabidopsis root mycobiome.</title>
        <authorList>
            <person name="Mesny F."/>
            <person name="Miyauchi S."/>
            <person name="Thiergart T."/>
            <person name="Pickel B."/>
            <person name="Atanasova L."/>
            <person name="Karlsson M."/>
            <person name="Huettel B."/>
            <person name="Barry K.W."/>
            <person name="Haridas S."/>
            <person name="Chen C."/>
            <person name="Bauer D."/>
            <person name="Andreopoulos W."/>
            <person name="Pangilinan J."/>
            <person name="LaButti K."/>
            <person name="Riley R."/>
            <person name="Lipzen A."/>
            <person name="Clum A."/>
            <person name="Drula E."/>
            <person name="Henrissat B."/>
            <person name="Kohler A."/>
            <person name="Grigoriev I.V."/>
            <person name="Martin F.M."/>
            <person name="Hacquard S."/>
        </authorList>
    </citation>
    <scope>NUCLEOTIDE SEQUENCE</scope>
    <source>
        <strain evidence="2">MPI-CAGE-CH-0230</strain>
    </source>
</reference>
<dbReference type="Proteomes" id="UP000756346">
    <property type="component" value="Unassembled WGS sequence"/>
</dbReference>
<evidence type="ECO:0000313" key="2">
    <source>
        <dbReference type="EMBL" id="KAH7033144.1"/>
    </source>
</evidence>
<dbReference type="Pfam" id="PF00651">
    <property type="entry name" value="BTB"/>
    <property type="match status" value="1"/>
</dbReference>
<comment type="caution">
    <text evidence="2">The sequence shown here is derived from an EMBL/GenBank/DDBJ whole genome shotgun (WGS) entry which is preliminary data.</text>
</comment>
<dbReference type="OrthoDB" id="6359816at2759"/>
<dbReference type="RefSeq" id="XP_046013976.1">
    <property type="nucleotide sequence ID" value="XM_046156666.1"/>
</dbReference>
<gene>
    <name evidence="2" type="ORF">B0I36DRAFT_348241</name>
</gene>
<dbReference type="PANTHER" id="PTHR24413">
    <property type="entry name" value="SPECKLE-TYPE POZ PROTEIN"/>
    <property type="match status" value="1"/>
</dbReference>
<dbReference type="GeneID" id="70186212"/>
<feature type="domain" description="BTB" evidence="1">
    <location>
        <begin position="19"/>
        <end position="86"/>
    </location>
</feature>
<keyword evidence="3" id="KW-1185">Reference proteome</keyword>
<evidence type="ECO:0000259" key="1">
    <source>
        <dbReference type="PROSITE" id="PS50097"/>
    </source>
</evidence>
<dbReference type="EMBL" id="JAGTJQ010000004">
    <property type="protein sequence ID" value="KAH7033144.1"/>
    <property type="molecule type" value="Genomic_DNA"/>
</dbReference>
<name>A0A9P9BPH6_9PEZI</name>
<dbReference type="CDD" id="cd18186">
    <property type="entry name" value="BTB_POZ_ZBTB_KLHL-like"/>
    <property type="match status" value="1"/>
</dbReference>
<dbReference type="SMART" id="SM00225">
    <property type="entry name" value="BTB"/>
    <property type="match status" value="1"/>
</dbReference>
<sequence>MSHLFGARDIELLESGEFADAIVECDGKSWRVHKAIVCKRSEWFRKALNGHFMEADLAKVTIREYTHERIEWILKWMYSGNNGLDNLGKLYGNPLTAAIEGYLTADYFMLDELKTAVADLLWANLADIIQAVQQFPSVECIRDHLLRHGNHSSVTFYRQFFEGVRLVYG</sequence>
<dbReference type="InterPro" id="IPR000210">
    <property type="entry name" value="BTB/POZ_dom"/>
</dbReference>
<accession>A0A9P9BPH6</accession>
<dbReference type="InterPro" id="IPR011333">
    <property type="entry name" value="SKP1/BTB/POZ_sf"/>
</dbReference>
<proteinExistence type="predicted"/>